<evidence type="ECO:0000313" key="1">
    <source>
        <dbReference type="EMBL" id="KAA2381276.1"/>
    </source>
</evidence>
<accession>A0A5B3H6G8</accession>
<evidence type="ECO:0000313" key="2">
    <source>
        <dbReference type="Proteomes" id="UP000322940"/>
    </source>
</evidence>
<comment type="caution">
    <text evidence="1">The sequence shown here is derived from an EMBL/GenBank/DDBJ whole genome shotgun (WGS) entry which is preliminary data.</text>
</comment>
<proteinExistence type="predicted"/>
<name>A0A5B3H6G8_9BACT</name>
<sequence length="170" mass="19709">MAKYNAAKIEECEAWVAAHGLIDYGGAKLKEFVREMGIDEKTYRLWMKGKPQFKEVIERAKEVFKQNLTHDLAISLSKAAKGYEHEETEQEFRVGADGQPTPFKMKRKKIHVQPNIGAAIFLLTNLDPEHYQNRQRNDIMLKKDDEKPMTLDEINAEIARLEKFEDKADK</sequence>
<reference evidence="1 2" key="1">
    <citation type="journal article" date="2019" name="Nat. Med.">
        <title>A library of human gut bacterial isolates paired with longitudinal multiomics data enables mechanistic microbiome research.</title>
        <authorList>
            <person name="Poyet M."/>
            <person name="Groussin M."/>
            <person name="Gibbons S.M."/>
            <person name="Avila-Pacheco J."/>
            <person name="Jiang X."/>
            <person name="Kearney S.M."/>
            <person name="Perrotta A.R."/>
            <person name="Berdy B."/>
            <person name="Zhao S."/>
            <person name="Lieberman T.D."/>
            <person name="Swanson P.K."/>
            <person name="Smith M."/>
            <person name="Roesemann S."/>
            <person name="Alexander J.E."/>
            <person name="Rich S.A."/>
            <person name="Livny J."/>
            <person name="Vlamakis H."/>
            <person name="Clish C."/>
            <person name="Bullock K."/>
            <person name="Deik A."/>
            <person name="Scott J."/>
            <person name="Pierce K.A."/>
            <person name="Xavier R.J."/>
            <person name="Alm E.J."/>
        </authorList>
    </citation>
    <scope>NUCLEOTIDE SEQUENCE [LARGE SCALE GENOMIC DNA]</scope>
    <source>
        <strain evidence="1 2">BIOML-A266</strain>
    </source>
</reference>
<dbReference type="EMBL" id="VVXH01000001">
    <property type="protein sequence ID" value="KAA2381276.1"/>
    <property type="molecule type" value="Genomic_DNA"/>
</dbReference>
<evidence type="ECO:0008006" key="3">
    <source>
        <dbReference type="Google" id="ProtNLM"/>
    </source>
</evidence>
<organism evidence="1 2">
    <name type="scientific">Alistipes onderdonkii</name>
    <dbReference type="NCBI Taxonomy" id="328813"/>
    <lineage>
        <taxon>Bacteria</taxon>
        <taxon>Pseudomonadati</taxon>
        <taxon>Bacteroidota</taxon>
        <taxon>Bacteroidia</taxon>
        <taxon>Bacteroidales</taxon>
        <taxon>Rikenellaceae</taxon>
        <taxon>Alistipes</taxon>
    </lineage>
</organism>
<dbReference type="AlphaFoldDB" id="A0A5B3H6G8"/>
<protein>
    <recommendedName>
        <fullName evidence="3">Terminase small subunit</fullName>
    </recommendedName>
</protein>
<dbReference type="RefSeq" id="WP_130064499.1">
    <property type="nucleotide sequence ID" value="NZ_JADMQE010000005.1"/>
</dbReference>
<dbReference type="Proteomes" id="UP000322940">
    <property type="component" value="Unassembled WGS sequence"/>
</dbReference>
<gene>
    <name evidence="1" type="ORF">F2Y10_01985</name>
</gene>